<dbReference type="InterPro" id="IPR027417">
    <property type="entry name" value="P-loop_NTPase"/>
</dbReference>
<dbReference type="Gene3D" id="3.40.50.300">
    <property type="entry name" value="P-loop containing nucleotide triphosphate hydrolases"/>
    <property type="match status" value="1"/>
</dbReference>
<proteinExistence type="predicted"/>
<dbReference type="SUPFAM" id="SSF52540">
    <property type="entry name" value="P-loop containing nucleoside triphosphate hydrolases"/>
    <property type="match status" value="1"/>
</dbReference>
<sequence>MANLHFPWLFIGPPGTGKTRAARKMIADSLSITEAEVYPKDMRMFKVGDDYECRVYCSPYHFEIDIPDMSMQDKQILVEVLTMLFSAGDVFAGLKTNKRKLVILRRAHCMSLAAAIRLRWILETRVCPDGGTGMVWLCAREITGSLSVVEDIFVRVRVPVPSREQWASTWVAHPVVAKSYDLFEGRMDRAAAIVRWGSSCLEKEAYPRLVSQCYEDLIVEVLRGCIRAALTGVKVPPLATAIWVRERIYDLLGLCQTGTEFLDGYSAAIEMALLKSYCSYAMFKAAIVIIAGTEPNTSYRNPISLEKMLLDICLAFWNTAQLEDKVILTELESRLPLEVHGTGDLESPEAAVAPNKITASTRRVAGTTKGTDKPKKRVAVREGNTITEPEAEPKPKPRRTKKTIEPPKPAVG</sequence>
<dbReference type="AlphaFoldDB" id="A0A6C0KZ20"/>
<feature type="region of interest" description="Disordered" evidence="1">
    <location>
        <begin position="356"/>
        <end position="412"/>
    </location>
</feature>
<reference evidence="2" key="1">
    <citation type="journal article" date="2020" name="Nature">
        <title>Giant virus diversity and host interactions through global metagenomics.</title>
        <authorList>
            <person name="Schulz F."/>
            <person name="Roux S."/>
            <person name="Paez-Espino D."/>
            <person name="Jungbluth S."/>
            <person name="Walsh D.A."/>
            <person name="Denef V.J."/>
            <person name="McMahon K.D."/>
            <person name="Konstantinidis K.T."/>
            <person name="Eloe-Fadrosh E.A."/>
            <person name="Kyrpides N.C."/>
            <person name="Woyke T."/>
        </authorList>
    </citation>
    <scope>NUCLEOTIDE SEQUENCE</scope>
    <source>
        <strain evidence="2">GVMAG-S-3300013286-35</strain>
    </source>
</reference>
<evidence type="ECO:0000313" key="2">
    <source>
        <dbReference type="EMBL" id="QHU21917.1"/>
    </source>
</evidence>
<evidence type="ECO:0000256" key="1">
    <source>
        <dbReference type="SAM" id="MobiDB-lite"/>
    </source>
</evidence>
<dbReference type="EMBL" id="MN740993">
    <property type="protein sequence ID" value="QHU21917.1"/>
    <property type="molecule type" value="Genomic_DNA"/>
</dbReference>
<protein>
    <submittedName>
        <fullName evidence="2">Uncharacterized protein</fullName>
    </submittedName>
</protein>
<accession>A0A6C0KZ20</accession>
<name>A0A6C0KZ20_9ZZZZ</name>
<organism evidence="2">
    <name type="scientific">viral metagenome</name>
    <dbReference type="NCBI Taxonomy" id="1070528"/>
    <lineage>
        <taxon>unclassified sequences</taxon>
        <taxon>metagenomes</taxon>
        <taxon>organismal metagenomes</taxon>
    </lineage>
</organism>